<organism evidence="2 3">
    <name type="scientific">Acacia crassicarpa</name>
    <name type="common">northern wattle</name>
    <dbReference type="NCBI Taxonomy" id="499986"/>
    <lineage>
        <taxon>Eukaryota</taxon>
        <taxon>Viridiplantae</taxon>
        <taxon>Streptophyta</taxon>
        <taxon>Embryophyta</taxon>
        <taxon>Tracheophyta</taxon>
        <taxon>Spermatophyta</taxon>
        <taxon>Magnoliopsida</taxon>
        <taxon>eudicotyledons</taxon>
        <taxon>Gunneridae</taxon>
        <taxon>Pentapetalae</taxon>
        <taxon>rosids</taxon>
        <taxon>fabids</taxon>
        <taxon>Fabales</taxon>
        <taxon>Fabaceae</taxon>
        <taxon>Caesalpinioideae</taxon>
        <taxon>mimosoid clade</taxon>
        <taxon>Acacieae</taxon>
        <taxon>Acacia</taxon>
    </lineage>
</organism>
<dbReference type="PROSITE" id="PS51153">
    <property type="entry name" value="RPW8"/>
    <property type="match status" value="1"/>
</dbReference>
<comment type="caution">
    <text evidence="2">The sequence shown here is derived from an EMBL/GenBank/DDBJ whole genome shotgun (WGS) entry which is preliminary data.</text>
</comment>
<dbReference type="Proteomes" id="UP001293593">
    <property type="component" value="Unassembled WGS sequence"/>
</dbReference>
<sequence>MALELIGGAVLGVLFGELQNEICRVKENFEMFKPKLEELEETLTILYPVIEEIEELNRRLNRPNHGRETIILRRLLEDGTKLVSKCSKIPRWNFLKQGRYREKLVELDNKILRFHNLYLQAHMGRDQKQTLLFVQETRQMMIMSLNQQGFSNLTMGFTDPADLTTASSTGTSSITVSFSPFGESNTKGTLGDGDEELGHAAILLAVRNASYAAVRIQTALRAYNLRRRSDESQGFAATLSEVEPGRALVLLSPRLGASK</sequence>
<evidence type="ECO:0000313" key="3">
    <source>
        <dbReference type="Proteomes" id="UP001293593"/>
    </source>
</evidence>
<protein>
    <recommendedName>
        <fullName evidence="1">RPW8 domain-containing protein</fullName>
    </recommendedName>
</protein>
<evidence type="ECO:0000259" key="1">
    <source>
        <dbReference type="PROSITE" id="PS51153"/>
    </source>
</evidence>
<proteinExistence type="predicted"/>
<dbReference type="EMBL" id="JAWXYG010000007">
    <property type="protein sequence ID" value="KAK4267725.1"/>
    <property type="molecule type" value="Genomic_DNA"/>
</dbReference>
<name>A0AAE1K9K8_9FABA</name>
<dbReference type="PROSITE" id="PS50096">
    <property type="entry name" value="IQ"/>
    <property type="match status" value="1"/>
</dbReference>
<feature type="domain" description="RPW8" evidence="1">
    <location>
        <begin position="1"/>
        <end position="153"/>
    </location>
</feature>
<accession>A0AAE1K9K8</accession>
<gene>
    <name evidence="2" type="ORF">QN277_024467</name>
</gene>
<evidence type="ECO:0000313" key="2">
    <source>
        <dbReference type="EMBL" id="KAK4267725.1"/>
    </source>
</evidence>
<dbReference type="Pfam" id="PF05659">
    <property type="entry name" value="RPW8"/>
    <property type="match status" value="1"/>
</dbReference>
<dbReference type="AlphaFoldDB" id="A0AAE1K9K8"/>
<reference evidence="2" key="1">
    <citation type="submission" date="2023-10" db="EMBL/GenBank/DDBJ databases">
        <title>Chromosome-level genome of the transformable northern wattle, Acacia crassicarpa.</title>
        <authorList>
            <person name="Massaro I."/>
            <person name="Sinha N.R."/>
            <person name="Poethig S."/>
            <person name="Leichty A.R."/>
        </authorList>
    </citation>
    <scope>NUCLEOTIDE SEQUENCE</scope>
    <source>
        <strain evidence="2">Acra3RX</strain>
        <tissue evidence="2">Leaf</tissue>
    </source>
</reference>
<keyword evidence="3" id="KW-1185">Reference proteome</keyword>
<dbReference type="InterPro" id="IPR008808">
    <property type="entry name" value="Powdery_mildew-R_dom"/>
</dbReference>